<accession>A0AA40B5M0</accession>
<reference evidence="3" key="1">
    <citation type="submission" date="2023-06" db="EMBL/GenBank/DDBJ databases">
        <title>Genome-scale phylogeny and comparative genomics of the fungal order Sordariales.</title>
        <authorList>
            <consortium name="Lawrence Berkeley National Laboratory"/>
            <person name="Hensen N."/>
            <person name="Bonometti L."/>
            <person name="Westerberg I."/>
            <person name="Brannstrom I.O."/>
            <person name="Guillou S."/>
            <person name="Cros-Aarteil S."/>
            <person name="Calhoun S."/>
            <person name="Haridas S."/>
            <person name="Kuo A."/>
            <person name="Mondo S."/>
            <person name="Pangilinan J."/>
            <person name="Riley R."/>
            <person name="LaButti K."/>
            <person name="Andreopoulos B."/>
            <person name="Lipzen A."/>
            <person name="Chen C."/>
            <person name="Yanf M."/>
            <person name="Daum C."/>
            <person name="Ng V."/>
            <person name="Clum A."/>
            <person name="Steindorff A."/>
            <person name="Ohm R."/>
            <person name="Martin F."/>
            <person name="Silar P."/>
            <person name="Natvig D."/>
            <person name="Lalanne C."/>
            <person name="Gautier V."/>
            <person name="Ament-velasquez S.L."/>
            <person name="Kruys A."/>
            <person name="Hutchinson M.I."/>
            <person name="Powell A.J."/>
            <person name="Barry K."/>
            <person name="Miller A.N."/>
            <person name="Grigoriev I.V."/>
            <person name="Debuchy R."/>
            <person name="Gladieux P."/>
            <person name="Thoren M.H."/>
            <person name="Johannesson H."/>
        </authorList>
    </citation>
    <scope>NUCLEOTIDE SEQUENCE</scope>
    <source>
        <strain evidence="3">SMH2392-1A</strain>
    </source>
</reference>
<comment type="caution">
    <text evidence="3">The sequence shown here is derived from an EMBL/GenBank/DDBJ whole genome shotgun (WGS) entry which is preliminary data.</text>
</comment>
<keyword evidence="3" id="KW-0326">Glycosidase</keyword>
<dbReference type="PANTHER" id="PTHR34987:SF6">
    <property type="entry name" value="ALPHA-L-RHAMNOSIDASE SIX-HAIRPIN GLYCOSIDASE DOMAIN-CONTAINING PROTEIN"/>
    <property type="match status" value="1"/>
</dbReference>
<sequence length="735" mass="78405">MKLPRYHTATATATGTSTSTGTSSSSSRSSTTLALALALALILTLASTPCITAAATAEPSHPRGTGPGPDNGALPTPPAFPGPWKRYISTPANKSHVVPSRIWKVRGNVSLPAATGEDGDGEAASVFGRGGGFLVGIGGMLTLAFEQNIGGRLCLEIDGAGGNPTVNLAYSESPWFAGRIPDATTDQQERDLPLSLHVGDTARTTTRCVDPEFVRGGLKFVTVSLPYRSSGWFSGRVVQQVLALFSGTQKAKASAPWVRISMLWVNCTAFPSQSNGRAYSGYFFSSSDVLNRAWYAGAWTLQLTTINPREGSALIDYNRLVDHNTSPVGSWYSNFTIANGSAVTTDGAKRDRVVWPGDMAIAVPGIAVSTYDMAAVRNGLDVLFAHQYPDGSLPYAGPPMGFHAEFSDTYHLHTLLGVFNYVLWSGDVAWLRARWPAYLAALRASAAKVDALGLLHVSSTADWLRPGMTGHNLEASAILYAALAKTQLLAAWLGEAPSDEWPALQRVLENGLARLYCPRTGLFSDNVGRRGCAGDDHVDPQDGNSWVLISGIDLAPSGRPWEHPKSPRRGSKMLPGGPPTRANISANLRKRCPSRLAHGAPAVEFPNVISPFISGFELLGHGAAGQVSMAVELVLLEWAHLLGGDGFTGSTLAEGFRVDGHPQYPAYWSTARNSHAHGWSAGPTAALHRFVLGFELLEPAGRRGRANPQLTPWPVFPSAPTHIHTSHFNQSQNHS</sequence>
<protein>
    <submittedName>
        <fullName evidence="3">Six-hairpin glycosidase-like protein</fullName>
    </submittedName>
</protein>
<dbReference type="Proteomes" id="UP001172101">
    <property type="component" value="Unassembled WGS sequence"/>
</dbReference>
<dbReference type="GO" id="GO:0016798">
    <property type="term" value="F:hydrolase activity, acting on glycosyl bonds"/>
    <property type="evidence" value="ECO:0007669"/>
    <property type="project" value="UniProtKB-KW"/>
</dbReference>
<dbReference type="Pfam" id="PF17389">
    <property type="entry name" value="Bac_rhamnosid6H"/>
    <property type="match status" value="1"/>
</dbReference>
<evidence type="ECO:0000313" key="4">
    <source>
        <dbReference type="Proteomes" id="UP001172101"/>
    </source>
</evidence>
<dbReference type="Gene3D" id="1.50.10.10">
    <property type="match status" value="1"/>
</dbReference>
<evidence type="ECO:0000313" key="3">
    <source>
        <dbReference type="EMBL" id="KAK0728064.1"/>
    </source>
</evidence>
<keyword evidence="3" id="KW-0378">Hydrolase</keyword>
<feature type="domain" description="Alpha-L-rhamnosidase six-hairpin glycosidase" evidence="2">
    <location>
        <begin position="339"/>
        <end position="524"/>
    </location>
</feature>
<gene>
    <name evidence="3" type="ORF">B0T26DRAFT_156562</name>
</gene>
<feature type="region of interest" description="Disordered" evidence="1">
    <location>
        <begin position="56"/>
        <end position="82"/>
    </location>
</feature>
<dbReference type="GO" id="GO:0005975">
    <property type="term" value="P:carbohydrate metabolic process"/>
    <property type="evidence" value="ECO:0007669"/>
    <property type="project" value="InterPro"/>
</dbReference>
<evidence type="ECO:0000259" key="2">
    <source>
        <dbReference type="Pfam" id="PF17389"/>
    </source>
</evidence>
<dbReference type="EMBL" id="JAUIRO010000002">
    <property type="protein sequence ID" value="KAK0728064.1"/>
    <property type="molecule type" value="Genomic_DNA"/>
</dbReference>
<dbReference type="PANTHER" id="PTHR34987">
    <property type="entry name" value="C, PUTATIVE (AFU_ORTHOLOGUE AFUA_3G02880)-RELATED"/>
    <property type="match status" value="1"/>
</dbReference>
<dbReference type="GeneID" id="85316756"/>
<name>A0AA40B5M0_9PEZI</name>
<feature type="region of interest" description="Disordered" evidence="1">
    <location>
        <begin position="1"/>
        <end position="28"/>
    </location>
</feature>
<dbReference type="RefSeq" id="XP_060300919.1">
    <property type="nucleotide sequence ID" value="XM_060433485.1"/>
</dbReference>
<dbReference type="AlphaFoldDB" id="A0AA40B5M0"/>
<organism evidence="3 4">
    <name type="scientific">Lasiosphaeria miniovina</name>
    <dbReference type="NCBI Taxonomy" id="1954250"/>
    <lineage>
        <taxon>Eukaryota</taxon>
        <taxon>Fungi</taxon>
        <taxon>Dikarya</taxon>
        <taxon>Ascomycota</taxon>
        <taxon>Pezizomycotina</taxon>
        <taxon>Sordariomycetes</taxon>
        <taxon>Sordariomycetidae</taxon>
        <taxon>Sordariales</taxon>
        <taxon>Lasiosphaeriaceae</taxon>
        <taxon>Lasiosphaeria</taxon>
    </lineage>
</organism>
<feature type="compositionally biased region" description="Low complexity" evidence="1">
    <location>
        <begin position="8"/>
        <end position="28"/>
    </location>
</feature>
<keyword evidence="4" id="KW-1185">Reference proteome</keyword>
<dbReference type="InterPro" id="IPR012341">
    <property type="entry name" value="6hp_glycosidase-like_sf"/>
</dbReference>
<proteinExistence type="predicted"/>
<dbReference type="InterPro" id="IPR035396">
    <property type="entry name" value="Bac_rhamnosid6H"/>
</dbReference>
<feature type="region of interest" description="Disordered" evidence="1">
    <location>
        <begin position="557"/>
        <end position="582"/>
    </location>
</feature>
<dbReference type="SUPFAM" id="SSF48208">
    <property type="entry name" value="Six-hairpin glycosidases"/>
    <property type="match status" value="1"/>
</dbReference>
<evidence type="ECO:0000256" key="1">
    <source>
        <dbReference type="SAM" id="MobiDB-lite"/>
    </source>
</evidence>
<dbReference type="InterPro" id="IPR008928">
    <property type="entry name" value="6-hairpin_glycosidase_sf"/>
</dbReference>